<dbReference type="AlphaFoldDB" id="A0A0M8K9H6"/>
<reference evidence="2 4" key="2">
    <citation type="submission" date="2015-07" db="EMBL/GenBank/DDBJ databases">
        <title>Whole genome sequence of Ardenticatena maritima DSM 23922.</title>
        <authorList>
            <person name="Hemp J."/>
            <person name="Ward L.M."/>
            <person name="Pace L.A."/>
            <person name="Fischer W.W."/>
        </authorList>
    </citation>
    <scope>NUCLEOTIDE SEQUENCE [LARGE SCALE GENOMIC DNA]</scope>
    <source>
        <strain evidence="2 4">110S</strain>
    </source>
</reference>
<keyword evidence="3" id="KW-1185">Reference proteome</keyword>
<sequence length="364" mass="42562">MTSPLIFNRLANWVRLLQQSPTIEKRYWPRVAQSLAVSALTEPLRLWERQRYAPRILATDIHPEPIFIVGQARSGTTHLHNLLALDPRYGYVSTLQALIPTFINTAGPAFERLLPRLLPATRPMDNVAVRLDAPQEDEVALANVSVHSVIYQLVVPRWSGRLFRKYTLLDEIPLHEYNEWREAWLYVLKTATYLHGGKPLVLKAPTHTGRAGHLLRLFPQARFIHIYRNPHRVFRSMRHMFRKIMPPAWWHRVSDEDIERHILESYAQVMQRWYRDMPMIDPARVIEVPYERLVAEPIPTLRAIYTHLGLDPTPVVPKWEAYLRQLGDYRTNQFTPSERDRTLVESHLGFLLDRWGYQAEGVSA</sequence>
<dbReference type="InterPro" id="IPR027417">
    <property type="entry name" value="P-loop_NTPase"/>
</dbReference>
<evidence type="ECO:0000313" key="4">
    <source>
        <dbReference type="Proteomes" id="UP000050502"/>
    </source>
</evidence>
<dbReference type="SUPFAM" id="SSF52540">
    <property type="entry name" value="P-loop containing nucleoside triphosphate hydrolases"/>
    <property type="match status" value="1"/>
</dbReference>
<evidence type="ECO:0000313" key="3">
    <source>
        <dbReference type="Proteomes" id="UP000037784"/>
    </source>
</evidence>
<proteinExistence type="predicted"/>
<dbReference type="EMBL" id="LGKN01000009">
    <property type="protein sequence ID" value="KPL86313.1"/>
    <property type="molecule type" value="Genomic_DNA"/>
</dbReference>
<dbReference type="STRING" id="872965.SE16_13355"/>
<dbReference type="OrthoDB" id="9777890at2"/>
<dbReference type="EMBL" id="BBZA01000106">
    <property type="protein sequence ID" value="GAP63036.1"/>
    <property type="molecule type" value="Genomic_DNA"/>
</dbReference>
<dbReference type="PANTHER" id="PTHR36451">
    <property type="entry name" value="PAPS-DEPENDENT SULFOTRANSFERASE STF3"/>
    <property type="match status" value="1"/>
</dbReference>
<evidence type="ECO:0000313" key="2">
    <source>
        <dbReference type="EMBL" id="KPL86313.1"/>
    </source>
</evidence>
<gene>
    <name evidence="1" type="ORF">ARMA_1459</name>
    <name evidence="2" type="ORF">SE16_13355</name>
</gene>
<accession>A0A0M8K9H6</accession>
<dbReference type="PATRIC" id="fig|872965.6.peg.2309"/>
<evidence type="ECO:0000313" key="1">
    <source>
        <dbReference type="EMBL" id="GAP63036.1"/>
    </source>
</evidence>
<protein>
    <recommendedName>
        <fullName evidence="5">Sulfotransferase</fullName>
    </recommendedName>
</protein>
<organism evidence="1 3">
    <name type="scientific">Ardenticatena maritima</name>
    <dbReference type="NCBI Taxonomy" id="872965"/>
    <lineage>
        <taxon>Bacteria</taxon>
        <taxon>Bacillati</taxon>
        <taxon>Chloroflexota</taxon>
        <taxon>Ardenticatenia</taxon>
        <taxon>Ardenticatenales</taxon>
        <taxon>Ardenticatenaceae</taxon>
        <taxon>Ardenticatena</taxon>
    </lineage>
</organism>
<comment type="caution">
    <text evidence="1">The sequence shown here is derived from an EMBL/GenBank/DDBJ whole genome shotgun (WGS) entry which is preliminary data.</text>
</comment>
<dbReference type="Proteomes" id="UP000050502">
    <property type="component" value="Unassembled WGS sequence"/>
</dbReference>
<dbReference type="InParanoid" id="A0A0M8K9H6"/>
<dbReference type="Pfam" id="PF13469">
    <property type="entry name" value="Sulfotransfer_3"/>
    <property type="match status" value="1"/>
</dbReference>
<dbReference type="InterPro" id="IPR052736">
    <property type="entry name" value="Stf3_sulfotransferase"/>
</dbReference>
<reference evidence="1 3" key="1">
    <citation type="journal article" date="2015" name="Genome Announc.">
        <title>Draft Genome Sequence of a Heterotrophic Facultative Anaerobic Thermophilic Bacterium, Ardenticatena maritima Strain 110ST.</title>
        <authorList>
            <person name="Kawaichi S."/>
            <person name="Yoshida T."/>
            <person name="Sako Y."/>
            <person name="Nakamura R."/>
        </authorList>
    </citation>
    <scope>NUCLEOTIDE SEQUENCE [LARGE SCALE GENOMIC DNA]</scope>
    <source>
        <strain evidence="1 3">110S</strain>
    </source>
</reference>
<name>A0A0M8K9H6_9CHLR</name>
<evidence type="ECO:0008006" key="5">
    <source>
        <dbReference type="Google" id="ProtNLM"/>
    </source>
</evidence>
<dbReference type="Proteomes" id="UP000037784">
    <property type="component" value="Unassembled WGS sequence"/>
</dbReference>
<dbReference type="Gene3D" id="3.40.50.300">
    <property type="entry name" value="P-loop containing nucleotide triphosphate hydrolases"/>
    <property type="match status" value="1"/>
</dbReference>
<reference evidence="3" key="3">
    <citation type="submission" date="2015-08" db="EMBL/GenBank/DDBJ databases">
        <title>Draft Genome Sequence of a Heterotrophic Facultative Anaerobic Bacterium Ardenticatena maritima Strain 110S.</title>
        <authorList>
            <person name="Kawaichi S."/>
            <person name="Yoshida T."/>
            <person name="Sako Y."/>
            <person name="Nakamura R."/>
        </authorList>
    </citation>
    <scope>NUCLEOTIDE SEQUENCE [LARGE SCALE GENOMIC DNA]</scope>
    <source>
        <strain evidence="3">110S</strain>
    </source>
</reference>
<dbReference type="PANTHER" id="PTHR36451:SF1">
    <property type="entry name" value="OMEGA-HYDROXY-BETA-DIHYDROMENAQUINONE-9 SULFOTRANSFERASE STF3"/>
    <property type="match status" value="1"/>
</dbReference>
<dbReference type="RefSeq" id="WP_054492906.1">
    <property type="nucleotide sequence ID" value="NZ_BBZA01000106.1"/>
</dbReference>